<evidence type="ECO:0000313" key="3">
    <source>
        <dbReference type="EMBL" id="TRY96006.1"/>
    </source>
</evidence>
<evidence type="ECO:0008006" key="5">
    <source>
        <dbReference type="Google" id="ProtNLM"/>
    </source>
</evidence>
<protein>
    <recommendedName>
        <fullName evidence="5">CHCH domain-containing protein</fullName>
    </recommendedName>
</protein>
<dbReference type="GO" id="GO:0061617">
    <property type="term" value="C:MICOS complex"/>
    <property type="evidence" value="ECO:0007669"/>
    <property type="project" value="TreeGrafter"/>
</dbReference>
<dbReference type="PROSITE" id="PS51808">
    <property type="entry name" value="CHCH"/>
    <property type="match status" value="1"/>
</dbReference>
<keyword evidence="4" id="KW-1185">Reference proteome</keyword>
<keyword evidence="1" id="KW-0175">Coiled coil</keyword>
<dbReference type="STRING" id="623744.A0A553R1E7"/>
<feature type="compositionally biased region" description="Low complexity" evidence="2">
    <location>
        <begin position="356"/>
        <end position="396"/>
    </location>
</feature>
<name>A0A553R1E7_9TELE</name>
<feature type="coiled-coil region" evidence="1">
    <location>
        <begin position="557"/>
        <end position="592"/>
    </location>
</feature>
<reference evidence="3 4" key="1">
    <citation type="journal article" date="2019" name="Sci. Data">
        <title>Hybrid genome assembly and annotation of Danionella translucida.</title>
        <authorList>
            <person name="Kadobianskyi M."/>
            <person name="Schulze L."/>
            <person name="Schuelke M."/>
            <person name="Judkewitz B."/>
        </authorList>
    </citation>
    <scope>NUCLEOTIDE SEQUENCE [LARGE SCALE GENOMIC DNA]</scope>
    <source>
        <strain evidence="3 4">Bolton</strain>
    </source>
</reference>
<dbReference type="PANTHER" id="PTHR21588">
    <property type="entry name" value="COILED-COIL-HELIX-COILED-COIL-HELIX DOMAIN CONTAINING 6"/>
    <property type="match status" value="1"/>
</dbReference>
<evidence type="ECO:0000313" key="4">
    <source>
        <dbReference type="Proteomes" id="UP000316079"/>
    </source>
</evidence>
<organism evidence="3 4">
    <name type="scientific">Danionella cerebrum</name>
    <dbReference type="NCBI Taxonomy" id="2873325"/>
    <lineage>
        <taxon>Eukaryota</taxon>
        <taxon>Metazoa</taxon>
        <taxon>Chordata</taxon>
        <taxon>Craniata</taxon>
        <taxon>Vertebrata</taxon>
        <taxon>Euteleostomi</taxon>
        <taxon>Actinopterygii</taxon>
        <taxon>Neopterygii</taxon>
        <taxon>Teleostei</taxon>
        <taxon>Ostariophysi</taxon>
        <taxon>Cypriniformes</taxon>
        <taxon>Danionidae</taxon>
        <taxon>Danioninae</taxon>
        <taxon>Danionella</taxon>
    </lineage>
</organism>
<dbReference type="Proteomes" id="UP000316079">
    <property type="component" value="Unassembled WGS sequence"/>
</dbReference>
<dbReference type="EMBL" id="SRMA01025327">
    <property type="protein sequence ID" value="TRY96006.1"/>
    <property type="molecule type" value="Genomic_DNA"/>
</dbReference>
<proteinExistence type="predicted"/>
<gene>
    <name evidence="3" type="ORF">DNTS_002166</name>
</gene>
<sequence length="786" mass="84820">MGGNYSSRHVSVDDDGKDGVTFLKGIRLSERVIDRMKEPPRVIQLKTSTQPSMKPPRTEQLVPDGHKKTITPQHPTFVSTLIPATPLVPLLPAKVENSTPIESSDYPPTGHEHAVLSDLPPPEPKCVSPDVLSEPLTVPDLEELTGAFVEPLTPSTESKGNAPPITDSSASPIEPVADPIKHVGSSKDIAETTSFTELSIKLPFEIPSIPNSNSDPVSNPVGVPISSPISDCDHVPDPMSEPVSISDPVLSPICAPLLAPISDPVPDPISEPVPISVIDTELNPISVPISDPVPISEPISLSVSISEPVPISDPASGSISEPIPIEVPFSDPRPLAESVLISIPVSDPTPAPTTEPTPISDSAPASISEPIPIPDSVSDPVPSSESIPISVPVSDSTTISEPVPFSESVPISDVTPAPITEPIPISVPVSEPVPISEPIPISVPITNHDPIPVVIYNPVAGPMSEAIAVPEIVAISDPIPPLINESPMSQSPFTSADEPLPKISPEVSSPGKPDIPSLPPAEELTESLPIEQIDVIQPQTHAVDEEMLRKEIAASLQNQLRKEMKMLQLNIQQQLDEEKANAKAQAQAEAKLQIEEEVQKVLKDLKATHQQNLADAIRKEQLSLQDDRLITQYYVMDGEKGSKAGRKGEISGKTGSFVSPTDRHDARKGKLLITFFILPLFHQFLLTYLVQTTEFAKVTAESYKKGLEDAHKRFKRFQIKPVCADLQSQILKCYFDNKGQTMSCSNIASLYRQCVDRARQDKQVKHRRLISEDLQEAGENKRLITS</sequence>
<feature type="region of interest" description="Disordered" evidence="2">
    <location>
        <begin position="151"/>
        <end position="179"/>
    </location>
</feature>
<feature type="region of interest" description="Disordered" evidence="2">
    <location>
        <begin position="345"/>
        <end position="401"/>
    </location>
</feature>
<feature type="region of interest" description="Disordered" evidence="2">
    <location>
        <begin position="484"/>
        <end position="514"/>
    </location>
</feature>
<accession>A0A553R1E7</accession>
<dbReference type="InterPro" id="IPR052632">
    <property type="entry name" value="MICOS_subunit_Mic19"/>
</dbReference>
<evidence type="ECO:0000256" key="2">
    <source>
        <dbReference type="SAM" id="MobiDB-lite"/>
    </source>
</evidence>
<comment type="caution">
    <text evidence="3">The sequence shown here is derived from an EMBL/GenBank/DDBJ whole genome shotgun (WGS) entry which is preliminary data.</text>
</comment>
<feature type="region of interest" description="Disordered" evidence="2">
    <location>
        <begin position="39"/>
        <end position="65"/>
    </location>
</feature>
<dbReference type="AlphaFoldDB" id="A0A553R1E7"/>
<feature type="region of interest" description="Disordered" evidence="2">
    <location>
        <begin position="100"/>
        <end position="121"/>
    </location>
</feature>
<evidence type="ECO:0000256" key="1">
    <source>
        <dbReference type="SAM" id="Coils"/>
    </source>
</evidence>
<dbReference type="OrthoDB" id="9944291at2759"/>
<dbReference type="PANTHER" id="PTHR21588:SF23">
    <property type="entry name" value="MICOS COMPLEX SUBUNIT MIC19 ISOFORM X1"/>
    <property type="match status" value="1"/>
</dbReference>
<dbReference type="GO" id="GO:0007007">
    <property type="term" value="P:inner mitochondrial membrane organization"/>
    <property type="evidence" value="ECO:0007669"/>
    <property type="project" value="TreeGrafter"/>
</dbReference>